<sequence>MPTVSDESVLRDKRLFSRGRAKVFLQHLQYSGTSSRGEIDMKHVNRLISVFQSEGCIRLHTPEHYVPVIISRQDLTQSLHHSRLRIGHLTQEGEPPFLVVPKGVQIEVLHGEHRLHAAKQFLEPTERWWVVEIYLSDLQESTKQSIREEYAHELKFSDGDIYRKIRFYEQLNNTTQVEKWKARLSDGKSKYLQHLESPFNQRIRTKFDQLLPFTGLWSDLELGAFTHILHLRCPEEFSHYLDRIYRTWTLILEENEHFSLLDGSTVCSLETLTPQASQDAALVTDLMDKGELFPAISDQSTRGRIKAKLREVQGRILSLRTFFDDSKCMEAWVISLRPIIPPIRRNANISFREAIFHCFQPADYNEVPLQVSGGRFKTFRGSTKDCKRIAYLMLFLVAVRNFPVLSRKAPHYTRGKKRPIVEGSLDEYQSHLARVAKKIGFASDKISKLSGADPDVVAIQSFLSRIRPPQLWDIDEHRVSSLKDHIAIELGRLATRRDRGTQPKLTREIGRLPKNCRCGLPDTESYEADKDYLYIDDIYTFAPSGGSHLTSLAFQRDIFICFFGEVSLSGAYSCTSTPGSESSPEDSDTNSSTAEDALFVETEDEPEVPEVSVLGSGATVSPRLSGEVSPVPVQRTGSSNYDTASDAPESRPATYVPNYGQFGEEPRLSDSDTGEQFPRAPGFEPKEGLCMYEFHNLRSNKRISTIIHEFLSTKSVFVLYNWTTRQYAKFQDLPGDHLAFGSQAAELADKGYKFVCFESDSSISPLALPNLWEALKENSLIFSGKRTPDVWSREEFLESLNLI</sequence>
<accession>A0A7U2MVD5</accession>
<dbReference type="AlphaFoldDB" id="A0A7U2MVD5"/>
<dbReference type="EMBL" id="CP044618">
    <property type="protein sequence ID" value="QRD90574.1"/>
    <property type="molecule type" value="Genomic_DNA"/>
</dbReference>
<evidence type="ECO:0000313" key="3">
    <source>
        <dbReference type="Proteomes" id="UP000596276"/>
    </source>
</evidence>
<name>A0A7U2MVD5_ASPFN</name>
<protein>
    <submittedName>
        <fullName evidence="2">Uncharacterized protein</fullName>
    </submittedName>
</protein>
<dbReference type="Pfam" id="PF12520">
    <property type="entry name" value="DUF3723"/>
    <property type="match status" value="1"/>
</dbReference>
<keyword evidence="3" id="KW-1185">Reference proteome</keyword>
<feature type="region of interest" description="Disordered" evidence="1">
    <location>
        <begin position="573"/>
        <end position="682"/>
    </location>
</feature>
<feature type="compositionally biased region" description="Polar residues" evidence="1">
    <location>
        <begin position="573"/>
        <end position="582"/>
    </location>
</feature>
<dbReference type="InterPro" id="IPR022198">
    <property type="entry name" value="DUF3723"/>
</dbReference>
<organism evidence="2 3">
    <name type="scientific">Aspergillus flavus (strain ATCC 200026 / FGSC A1120 / IAM 13836 / NRRL 3357 / JCM 12722 / SRRC 167)</name>
    <dbReference type="NCBI Taxonomy" id="332952"/>
    <lineage>
        <taxon>Eukaryota</taxon>
        <taxon>Fungi</taxon>
        <taxon>Dikarya</taxon>
        <taxon>Ascomycota</taxon>
        <taxon>Pezizomycotina</taxon>
        <taxon>Eurotiomycetes</taxon>
        <taxon>Eurotiomycetidae</taxon>
        <taxon>Eurotiales</taxon>
        <taxon>Aspergillaceae</taxon>
        <taxon>Aspergillus</taxon>
        <taxon>Aspergillus subgen. Circumdati</taxon>
    </lineage>
</organism>
<proteinExistence type="predicted"/>
<dbReference type="Proteomes" id="UP000596276">
    <property type="component" value="Chromosome 4"/>
</dbReference>
<evidence type="ECO:0000313" key="2">
    <source>
        <dbReference type="EMBL" id="QRD90574.1"/>
    </source>
</evidence>
<evidence type="ECO:0000256" key="1">
    <source>
        <dbReference type="SAM" id="MobiDB-lite"/>
    </source>
</evidence>
<reference evidence="3" key="1">
    <citation type="journal article" date="2021" name="G3 (Bethesda)">
        <title>Chromosome assembled and annotated genome sequence of Aspergillus flavus NRRL 3357.</title>
        <authorList>
            <person name="Skerker J.M."/>
            <person name="Pianalto K.M."/>
            <person name="Mondo S.J."/>
            <person name="Yang K."/>
            <person name="Arkin A.P."/>
            <person name="Keller N.P."/>
            <person name="Grigoriev I.V."/>
            <person name="Louise Glass N.L."/>
        </authorList>
    </citation>
    <scope>NUCLEOTIDE SEQUENCE [LARGE SCALE GENOMIC DNA]</scope>
    <source>
        <strain evidence="3">ATCC 200026 / FGSC A1120 / IAM 13836 / NRRL 3357 / JCM 12722 / SRRC 167</strain>
    </source>
</reference>
<dbReference type="VEuPathDB" id="FungiDB:AFLA_011877"/>
<gene>
    <name evidence="2" type="ORF">F9C07_2257242</name>
</gene>
<dbReference type="VEuPathDB" id="FungiDB:F9C07_2257242"/>